<sequence length="61" mass="7566">MEVSIWVPLQRKLVCYLTLPRMQDMRWIQLQYWQLFKLQTSFYQGQLSFLWNLGLAWIQLD</sequence>
<dbReference type="EMBL" id="CCKQ01011600">
    <property type="protein sequence ID" value="CDW83171.1"/>
    <property type="molecule type" value="Genomic_DNA"/>
</dbReference>
<name>A0A078AMN0_STYLE</name>
<dbReference type="AlphaFoldDB" id="A0A078AMN0"/>
<organism evidence="1 2">
    <name type="scientific">Stylonychia lemnae</name>
    <name type="common">Ciliate</name>
    <dbReference type="NCBI Taxonomy" id="5949"/>
    <lineage>
        <taxon>Eukaryota</taxon>
        <taxon>Sar</taxon>
        <taxon>Alveolata</taxon>
        <taxon>Ciliophora</taxon>
        <taxon>Intramacronucleata</taxon>
        <taxon>Spirotrichea</taxon>
        <taxon>Stichotrichia</taxon>
        <taxon>Sporadotrichida</taxon>
        <taxon>Oxytrichidae</taxon>
        <taxon>Stylonychinae</taxon>
        <taxon>Stylonychia</taxon>
    </lineage>
</organism>
<evidence type="ECO:0000313" key="1">
    <source>
        <dbReference type="EMBL" id="CDW83171.1"/>
    </source>
</evidence>
<keyword evidence="2" id="KW-1185">Reference proteome</keyword>
<evidence type="ECO:0000313" key="2">
    <source>
        <dbReference type="Proteomes" id="UP000039865"/>
    </source>
</evidence>
<gene>
    <name evidence="1" type="primary">Contig5841.g6269</name>
    <name evidence="1" type="ORF">STYLEM_12212</name>
</gene>
<proteinExistence type="predicted"/>
<dbReference type="InParanoid" id="A0A078AMN0"/>
<accession>A0A078AMN0</accession>
<reference evidence="1 2" key="1">
    <citation type="submission" date="2014-06" db="EMBL/GenBank/DDBJ databases">
        <authorList>
            <person name="Swart Estienne"/>
        </authorList>
    </citation>
    <scope>NUCLEOTIDE SEQUENCE [LARGE SCALE GENOMIC DNA]</scope>
    <source>
        <strain evidence="1 2">130c</strain>
    </source>
</reference>
<dbReference type="Proteomes" id="UP000039865">
    <property type="component" value="Unassembled WGS sequence"/>
</dbReference>
<protein>
    <submittedName>
        <fullName evidence="1">Uncharacterized protein</fullName>
    </submittedName>
</protein>